<feature type="compositionally biased region" description="Low complexity" evidence="1">
    <location>
        <begin position="289"/>
        <end position="313"/>
    </location>
</feature>
<keyword evidence="3" id="KW-1185">Reference proteome</keyword>
<evidence type="ECO:0000313" key="3">
    <source>
        <dbReference type="Proteomes" id="UP001515500"/>
    </source>
</evidence>
<feature type="compositionally biased region" description="Basic and acidic residues" evidence="1">
    <location>
        <begin position="1"/>
        <end position="17"/>
    </location>
</feature>
<evidence type="ECO:0000313" key="4">
    <source>
        <dbReference type="RefSeq" id="XP_039127079.1"/>
    </source>
</evidence>
<name>A0AB40BKI6_DIOCR</name>
<proteinExistence type="predicted"/>
<feature type="domain" description="Retrovirus-related Pol polyprotein from transposon TNT 1-94-like beta-barrel" evidence="2">
    <location>
        <begin position="342"/>
        <end position="421"/>
    </location>
</feature>
<dbReference type="AlphaFoldDB" id="A0AB40BKI6"/>
<accession>A0AB40BKI6</accession>
<feature type="region of interest" description="Disordered" evidence="1">
    <location>
        <begin position="257"/>
        <end position="317"/>
    </location>
</feature>
<evidence type="ECO:0000259" key="2">
    <source>
        <dbReference type="Pfam" id="PF22936"/>
    </source>
</evidence>
<dbReference type="Pfam" id="PF22936">
    <property type="entry name" value="Pol_BBD"/>
    <property type="match status" value="1"/>
</dbReference>
<gene>
    <name evidence="4" type="primary">LOC120263279</name>
</gene>
<sequence>MTKHDGKTTEVKGKMDISKSALGNPQENERNPNKGSPLISFLKDSSLIPMPSNQTRDLTHSQSNPIPLLANKQHLRVRVKYFTEKPLFLELWYQSCEVVDESVLHRLGRFESAKEAWDHLKNEDQGSSRMILVRQQTLRQNFDLLQMREDEAVQHFITRVLAVVNQIRGMRIELKEDEVVLKVMRSLSLRFVHVVTSIEEARDLKTMTLDELSSALQAHEARYNQFFEKHGDKTFIVQGDKSGDRNVQRVRVRGFRGRGRTNGNWRRSSYDQRHGGQRQQGSSECNTWQRGRVGSRSFGRFSRGQRQFGGQRFSRGDDTNASEYGNLFLVHGGDGNVSSSLWLLDSGCSNHMTGDKNLFYSLDESVKHNVKLGNDKDVEVQGRGLVMVIMQRGIKKLIHNVKYVQQLAHNLLSIRQVTACDYEIVFKKTWCRIMNVAGELVLMLHRNSNNLYPIEFSAGDYKQVNLVNRRKGDLSLLWHHRYGHLHFQGLENFESTEACNWGAKGSTSRYV</sequence>
<organism evidence="3 4">
    <name type="scientific">Dioscorea cayennensis subsp. rotundata</name>
    <name type="common">White Guinea yam</name>
    <name type="synonym">Dioscorea rotundata</name>
    <dbReference type="NCBI Taxonomy" id="55577"/>
    <lineage>
        <taxon>Eukaryota</taxon>
        <taxon>Viridiplantae</taxon>
        <taxon>Streptophyta</taxon>
        <taxon>Embryophyta</taxon>
        <taxon>Tracheophyta</taxon>
        <taxon>Spermatophyta</taxon>
        <taxon>Magnoliopsida</taxon>
        <taxon>Liliopsida</taxon>
        <taxon>Dioscoreales</taxon>
        <taxon>Dioscoreaceae</taxon>
        <taxon>Dioscorea</taxon>
    </lineage>
</organism>
<dbReference type="Pfam" id="PF14223">
    <property type="entry name" value="Retrotran_gag_2"/>
    <property type="match status" value="1"/>
</dbReference>
<reference evidence="4" key="1">
    <citation type="submission" date="2025-08" db="UniProtKB">
        <authorList>
            <consortium name="RefSeq"/>
        </authorList>
    </citation>
    <scope>IDENTIFICATION</scope>
</reference>
<dbReference type="PANTHER" id="PTHR35317:SF35">
    <property type="entry name" value="DUF4219 DOMAIN-CONTAINING PROTEIN"/>
    <property type="match status" value="1"/>
</dbReference>
<feature type="region of interest" description="Disordered" evidence="1">
    <location>
        <begin position="1"/>
        <end position="40"/>
    </location>
</feature>
<protein>
    <submittedName>
        <fullName evidence="4">Uncharacterized protein LOC120263279</fullName>
    </submittedName>
</protein>
<dbReference type="InterPro" id="IPR054722">
    <property type="entry name" value="PolX-like_BBD"/>
</dbReference>
<dbReference type="GeneID" id="120263279"/>
<dbReference type="RefSeq" id="XP_039127079.1">
    <property type="nucleotide sequence ID" value="XM_039271145.1"/>
</dbReference>
<dbReference type="Proteomes" id="UP001515500">
    <property type="component" value="Chromosome 6"/>
</dbReference>
<dbReference type="PANTHER" id="PTHR35317">
    <property type="entry name" value="OS04G0629600 PROTEIN"/>
    <property type="match status" value="1"/>
</dbReference>
<evidence type="ECO:0000256" key="1">
    <source>
        <dbReference type="SAM" id="MobiDB-lite"/>
    </source>
</evidence>